<dbReference type="PANTHER" id="PTHR22916:SF3">
    <property type="entry name" value="UDP-GLCNAC:BETAGAL BETA-1,3-N-ACETYLGLUCOSAMINYLTRANSFERASE-LIKE PROTEIN 1"/>
    <property type="match status" value="1"/>
</dbReference>
<dbReference type="CDD" id="cd00761">
    <property type="entry name" value="Glyco_tranf_GTA_type"/>
    <property type="match status" value="1"/>
</dbReference>
<organism evidence="2">
    <name type="scientific">uncultured Brachyspira sp</name>
    <dbReference type="NCBI Taxonomy" id="221953"/>
    <lineage>
        <taxon>Bacteria</taxon>
        <taxon>Pseudomonadati</taxon>
        <taxon>Spirochaetota</taxon>
        <taxon>Spirochaetia</taxon>
        <taxon>Brachyspirales</taxon>
        <taxon>Brachyspiraceae</taxon>
        <taxon>Brachyspira</taxon>
        <taxon>environmental samples</taxon>
    </lineage>
</organism>
<dbReference type="InterPro" id="IPR029044">
    <property type="entry name" value="Nucleotide-diphossugar_trans"/>
</dbReference>
<dbReference type="Gene3D" id="3.90.550.10">
    <property type="entry name" value="Spore Coat Polysaccharide Biosynthesis Protein SpsA, Chain A"/>
    <property type="match status" value="1"/>
</dbReference>
<proteinExistence type="predicted"/>
<dbReference type="Pfam" id="PF00535">
    <property type="entry name" value="Glycos_transf_2"/>
    <property type="match status" value="1"/>
</dbReference>
<evidence type="ECO:0000313" key="2">
    <source>
        <dbReference type="EMBL" id="AIA89420.1"/>
    </source>
</evidence>
<feature type="domain" description="Glycosyltransferase 2-like" evidence="1">
    <location>
        <begin position="4"/>
        <end position="64"/>
    </location>
</feature>
<dbReference type="GO" id="GO:0016758">
    <property type="term" value="F:hexosyltransferase activity"/>
    <property type="evidence" value="ECO:0007669"/>
    <property type="project" value="UniProtKB-ARBA"/>
</dbReference>
<feature type="non-terminal residue" evidence="2">
    <location>
        <position position="79"/>
    </location>
</feature>
<accession>A0A060C8V7</accession>
<sequence>MKITVLVAVYNAEAYLATCLDSLLGQTHTDIQIICIDDASTDGSWNVLQQYAAADARITLLRQAAIRDRLRHAIADWHW</sequence>
<protein>
    <submittedName>
        <fullName evidence="2">Glycos_transf_2</fullName>
    </submittedName>
</protein>
<reference evidence="2" key="1">
    <citation type="journal article" date="2013" name="Environ. Microbiol.">
        <title>Seasonally variable intestinal metagenomes of the red palm weevil (Rhynchophorus ferrugineus).</title>
        <authorList>
            <person name="Jia S."/>
            <person name="Zhang X."/>
            <person name="Zhang G."/>
            <person name="Yin A."/>
            <person name="Zhang S."/>
            <person name="Li F."/>
            <person name="Wang L."/>
            <person name="Zhao D."/>
            <person name="Yun Q."/>
            <person name="Tala"/>
            <person name="Wang J."/>
            <person name="Sun G."/>
            <person name="Baabdullah M."/>
            <person name="Yu X."/>
            <person name="Hu S."/>
            <person name="Al-Mssallem I.S."/>
            <person name="Yu J."/>
        </authorList>
    </citation>
    <scope>NUCLEOTIDE SEQUENCE</scope>
</reference>
<dbReference type="SUPFAM" id="SSF53448">
    <property type="entry name" value="Nucleotide-diphospho-sugar transferases"/>
    <property type="match status" value="1"/>
</dbReference>
<dbReference type="AlphaFoldDB" id="A0A060C8V7"/>
<evidence type="ECO:0000259" key="1">
    <source>
        <dbReference type="Pfam" id="PF00535"/>
    </source>
</evidence>
<dbReference type="InterPro" id="IPR001173">
    <property type="entry name" value="Glyco_trans_2-like"/>
</dbReference>
<name>A0A060C8V7_9SPIR</name>
<dbReference type="PANTHER" id="PTHR22916">
    <property type="entry name" value="GLYCOSYLTRANSFERASE"/>
    <property type="match status" value="1"/>
</dbReference>
<dbReference type="EMBL" id="KF122126">
    <property type="protein sequence ID" value="AIA89420.1"/>
    <property type="molecule type" value="Genomic_DNA"/>
</dbReference>